<protein>
    <submittedName>
        <fullName evidence="4">Putative DNA polymerase</fullName>
    </submittedName>
</protein>
<accession>A0A6H1ZUF9</accession>
<dbReference type="EMBL" id="MT141441">
    <property type="protein sequence ID" value="QJA61416.1"/>
    <property type="molecule type" value="Genomic_DNA"/>
</dbReference>
<name>A0A6H1ZUF9_9ZZZZ</name>
<reference evidence="4" key="1">
    <citation type="submission" date="2020-03" db="EMBL/GenBank/DDBJ databases">
        <title>The deep terrestrial virosphere.</title>
        <authorList>
            <person name="Holmfeldt K."/>
            <person name="Nilsson E."/>
            <person name="Simone D."/>
            <person name="Lopez-Fernandez M."/>
            <person name="Wu X."/>
            <person name="de Brujin I."/>
            <person name="Lundin D."/>
            <person name="Andersson A."/>
            <person name="Bertilsson S."/>
            <person name="Dopson M."/>
        </authorList>
    </citation>
    <scope>NUCLEOTIDE SEQUENCE</scope>
    <source>
        <strain evidence="6">MM415A00525</strain>
        <strain evidence="5">MM415B00946</strain>
        <strain evidence="4">TM448A02201</strain>
        <strain evidence="7">TM448B00765</strain>
    </source>
</reference>
<dbReference type="CDD" id="cd10030">
    <property type="entry name" value="UDG-F4_TTUDGA_SPO1dp_like"/>
    <property type="match status" value="1"/>
</dbReference>
<dbReference type="SUPFAM" id="SSF53098">
    <property type="entry name" value="Ribonuclease H-like"/>
    <property type="match status" value="1"/>
</dbReference>
<dbReference type="Gene3D" id="3.30.70.370">
    <property type="match status" value="1"/>
</dbReference>
<dbReference type="InterPro" id="IPR036895">
    <property type="entry name" value="Uracil-DNA_glycosylase-like_sf"/>
</dbReference>
<evidence type="ECO:0000256" key="1">
    <source>
        <dbReference type="SAM" id="MobiDB-lite"/>
    </source>
</evidence>
<feature type="region of interest" description="Disordered" evidence="1">
    <location>
        <begin position="493"/>
        <end position="515"/>
    </location>
</feature>
<evidence type="ECO:0000259" key="3">
    <source>
        <dbReference type="SMART" id="SM00986"/>
    </source>
</evidence>
<feature type="domain" description="DNA-directed DNA polymerase family A palm" evidence="2">
    <location>
        <begin position="534"/>
        <end position="744"/>
    </location>
</feature>
<evidence type="ECO:0000259" key="2">
    <source>
        <dbReference type="SMART" id="SM00482"/>
    </source>
</evidence>
<dbReference type="SMART" id="SM00986">
    <property type="entry name" value="UDG"/>
    <property type="match status" value="1"/>
</dbReference>
<dbReference type="SUPFAM" id="SSF52141">
    <property type="entry name" value="Uracil-DNA glycosylase-like"/>
    <property type="match status" value="1"/>
</dbReference>
<sequence length="791" mass="90276">MLVNTEGPTDAAIMFVGEAPGETEDKTGRPFTGFAGTTLNTLLSQAGIARYQCLVTNVAREQPPANKISYFFEDKKCTIPKPKLVYWINQLKEEIKLYKPKVVIALGATALWALTGQRKISEYRGYILPCSLVPGVKVLPTYHPQAVNHEWKLFVPTVLDLRKALRHSTFLEIPESQQILVPNADVRRFVAYMEECIAHPEWEYLSVDVETIQPGSHIEELGLSHNPNFGMSIFLLKGRAPALPEKDELLLWQTFTRLIACKKIVMQNAAYDIGVIWYNQHIFVETLWMDTLIAAHVCWPELPRDLGFLGSICLDIAPWKSKAARTAEYNTSDAANALGIAFILDKELTKEKIRHTFDFEMSLIPVALMMQLQGIAVDKDKQQELIKLWTEKRAEFKIQLDTVLGKEINFNSPKQMQQLLYLDLKLPVQYKRRKSVNEPRTMTIDANALRTLSRLVPDNPIFNLILEYKKADSLLKFIDVELSPKGRVHTSYNITGASSDDEEDTKKTKRSFGRWSSSGSIILPYGSGNLQNIPLEVRKMYRAKPGWKIIEADYSQAEAVIVAHLTGNQKMIKMFKDSFGLSPTEKSPYDIHVLKASELFGIPIDQVTPEQRRVGKTIRHARNYKAGPTVLANALRTSLSNAKDLIALDERIDPSLGMWHVATQEALKTTRTLTNLLGRQHRFLDRWCDAMFRSAYSYKPQSTVGDLLNIALKRLYDSLLEIPWEIEIMLQLHDALYVMVEETNVMPTIRHIRECMLIPLKYNYEEFIIDAEFKVKDSWAEGETLELNWRN</sequence>
<dbReference type="Pfam" id="PF00476">
    <property type="entry name" value="DNA_pol_A"/>
    <property type="match status" value="1"/>
</dbReference>
<dbReference type="InterPro" id="IPR012337">
    <property type="entry name" value="RNaseH-like_sf"/>
</dbReference>
<evidence type="ECO:0000313" key="4">
    <source>
        <dbReference type="EMBL" id="QJA51563.1"/>
    </source>
</evidence>
<dbReference type="AlphaFoldDB" id="A0A6H1ZUF9"/>
<dbReference type="Gene3D" id="1.10.150.20">
    <property type="entry name" value="5' to 3' exonuclease, C-terminal subdomain"/>
    <property type="match status" value="1"/>
</dbReference>
<dbReference type="Pfam" id="PF03167">
    <property type="entry name" value="UDG"/>
    <property type="match status" value="1"/>
</dbReference>
<dbReference type="SUPFAM" id="SSF56672">
    <property type="entry name" value="DNA/RNA polymerases"/>
    <property type="match status" value="1"/>
</dbReference>
<evidence type="ECO:0000313" key="5">
    <source>
        <dbReference type="EMBL" id="QJA61416.1"/>
    </source>
</evidence>
<organism evidence="4">
    <name type="scientific">viral metagenome</name>
    <dbReference type="NCBI Taxonomy" id="1070528"/>
    <lineage>
        <taxon>unclassified sequences</taxon>
        <taxon>metagenomes</taxon>
        <taxon>organismal metagenomes</taxon>
    </lineage>
</organism>
<dbReference type="InterPro" id="IPR002298">
    <property type="entry name" value="DNA_polymerase_A"/>
</dbReference>
<dbReference type="Gene3D" id="3.40.470.10">
    <property type="entry name" value="Uracil-DNA glycosylase-like domain"/>
    <property type="match status" value="1"/>
</dbReference>
<dbReference type="PANTHER" id="PTHR10133:SF62">
    <property type="entry name" value="DNA POLYMERASE THETA"/>
    <property type="match status" value="1"/>
</dbReference>
<feature type="domain" description="Uracil-DNA glycosylase-like" evidence="3">
    <location>
        <begin position="4"/>
        <end position="159"/>
    </location>
</feature>
<dbReference type="PANTHER" id="PTHR10133">
    <property type="entry name" value="DNA POLYMERASE I"/>
    <property type="match status" value="1"/>
</dbReference>
<dbReference type="InterPro" id="IPR001098">
    <property type="entry name" value="DNA-dir_DNA_pol_A_palm_dom"/>
</dbReference>
<dbReference type="GO" id="GO:0006302">
    <property type="term" value="P:double-strand break repair"/>
    <property type="evidence" value="ECO:0007669"/>
    <property type="project" value="TreeGrafter"/>
</dbReference>
<dbReference type="Gene3D" id="3.30.420.10">
    <property type="entry name" value="Ribonuclease H-like superfamily/Ribonuclease H"/>
    <property type="match status" value="1"/>
</dbReference>
<proteinExistence type="predicted"/>
<dbReference type="EMBL" id="MT142462">
    <property type="protein sequence ID" value="QJA81542.1"/>
    <property type="molecule type" value="Genomic_DNA"/>
</dbReference>
<dbReference type="GO" id="GO:0003887">
    <property type="term" value="F:DNA-directed DNA polymerase activity"/>
    <property type="evidence" value="ECO:0007669"/>
    <property type="project" value="InterPro"/>
</dbReference>
<dbReference type="SMART" id="SM00987">
    <property type="entry name" value="UreE_C"/>
    <property type="match status" value="1"/>
</dbReference>
<dbReference type="GO" id="GO:0006261">
    <property type="term" value="P:DNA-templated DNA replication"/>
    <property type="evidence" value="ECO:0007669"/>
    <property type="project" value="InterPro"/>
</dbReference>
<evidence type="ECO:0000313" key="7">
    <source>
        <dbReference type="EMBL" id="QJH96534.1"/>
    </source>
</evidence>
<dbReference type="SMART" id="SM00482">
    <property type="entry name" value="POLAc"/>
    <property type="match status" value="1"/>
</dbReference>
<dbReference type="GO" id="GO:0003677">
    <property type="term" value="F:DNA binding"/>
    <property type="evidence" value="ECO:0007669"/>
    <property type="project" value="InterPro"/>
</dbReference>
<dbReference type="Gene3D" id="1.20.1060.10">
    <property type="entry name" value="Taq DNA Polymerase, Chain T, domain 4"/>
    <property type="match status" value="1"/>
</dbReference>
<evidence type="ECO:0000313" key="6">
    <source>
        <dbReference type="EMBL" id="QJA81542.1"/>
    </source>
</evidence>
<dbReference type="PRINTS" id="PR00868">
    <property type="entry name" value="DNAPOLI"/>
</dbReference>
<dbReference type="InterPro" id="IPR043502">
    <property type="entry name" value="DNA/RNA_pol_sf"/>
</dbReference>
<dbReference type="InterPro" id="IPR036397">
    <property type="entry name" value="RNaseH_sf"/>
</dbReference>
<dbReference type="EMBL" id="MT144273">
    <property type="protein sequence ID" value="QJA51563.1"/>
    <property type="molecule type" value="Genomic_DNA"/>
</dbReference>
<dbReference type="EMBL" id="MT144655">
    <property type="protein sequence ID" value="QJH96534.1"/>
    <property type="molecule type" value="Genomic_DNA"/>
</dbReference>
<dbReference type="InterPro" id="IPR005122">
    <property type="entry name" value="Uracil-DNA_glycosylase-like"/>
</dbReference>
<gene>
    <name evidence="6" type="ORF">MM415A00525_0045</name>
    <name evidence="5" type="ORF">MM415B00946_0009</name>
    <name evidence="4" type="ORF">TM448A02201_0009</name>
    <name evidence="7" type="ORF">TM448B00765_0006</name>
</gene>